<dbReference type="EMBL" id="BKCJ010202399">
    <property type="protein sequence ID" value="GEY71070.1"/>
    <property type="molecule type" value="Genomic_DNA"/>
</dbReference>
<dbReference type="PANTHER" id="PTHR48044">
    <property type="entry name" value="GLYCOSYLTRANSFERASE"/>
    <property type="match status" value="1"/>
</dbReference>
<dbReference type="Gene3D" id="3.40.50.2000">
    <property type="entry name" value="Glycogen Phosphorylase B"/>
    <property type="match status" value="1"/>
</dbReference>
<dbReference type="AlphaFoldDB" id="A0A699HWI3"/>
<comment type="caution">
    <text evidence="1">The sequence shown here is derived from an EMBL/GenBank/DDBJ whole genome shotgun (WGS) entry which is preliminary data.</text>
</comment>
<proteinExistence type="predicted"/>
<dbReference type="GO" id="GO:1901135">
    <property type="term" value="P:carbohydrate derivative metabolic process"/>
    <property type="evidence" value="ECO:0007669"/>
    <property type="project" value="UniProtKB-ARBA"/>
</dbReference>
<evidence type="ECO:0000313" key="1">
    <source>
        <dbReference type="EMBL" id="GEY71070.1"/>
    </source>
</evidence>
<dbReference type="GO" id="GO:0008194">
    <property type="term" value="F:UDP-glycosyltransferase activity"/>
    <property type="evidence" value="ECO:0007669"/>
    <property type="project" value="UniProtKB-ARBA"/>
</dbReference>
<dbReference type="PANTHER" id="PTHR48044:SF29">
    <property type="entry name" value="GLYCOSYLTRANSFERASE"/>
    <property type="match status" value="1"/>
</dbReference>
<organism evidence="1">
    <name type="scientific">Tanacetum cinerariifolium</name>
    <name type="common">Dalmatian daisy</name>
    <name type="synonym">Chrysanthemum cinerariifolium</name>
    <dbReference type="NCBI Taxonomy" id="118510"/>
    <lineage>
        <taxon>Eukaryota</taxon>
        <taxon>Viridiplantae</taxon>
        <taxon>Streptophyta</taxon>
        <taxon>Embryophyta</taxon>
        <taxon>Tracheophyta</taxon>
        <taxon>Spermatophyta</taxon>
        <taxon>Magnoliopsida</taxon>
        <taxon>eudicotyledons</taxon>
        <taxon>Gunneridae</taxon>
        <taxon>Pentapetalae</taxon>
        <taxon>asterids</taxon>
        <taxon>campanulids</taxon>
        <taxon>Asterales</taxon>
        <taxon>Asteraceae</taxon>
        <taxon>Asteroideae</taxon>
        <taxon>Anthemideae</taxon>
        <taxon>Anthemidinae</taxon>
        <taxon>Tanacetum</taxon>
    </lineage>
</organism>
<gene>
    <name evidence="1" type="ORF">Tci_443044</name>
</gene>
<dbReference type="SUPFAM" id="SSF53756">
    <property type="entry name" value="UDP-Glycosyltransferase/glycogen phosphorylase"/>
    <property type="match status" value="1"/>
</dbReference>
<name>A0A699HWI3_TANCI</name>
<sequence length="168" mass="19418">MEEAVEIMDREVKQLKHSPIPIFKHVYLSCGLATANLGIHAVVLRTTSVAAFMYHFYLNYNNDQVFPFLKTIFYRNYEYVKVANSSKDKEEDRVMQCVAHSSNIVLVKSFKEIKVLEDMKYGVPIIAMPMHLDQPINARLVVDVRFGVEVVRVAKVLRWRDNVAKVVK</sequence>
<reference evidence="1" key="1">
    <citation type="journal article" date="2019" name="Sci. Rep.">
        <title>Draft genome of Tanacetum cinerariifolium, the natural source of mosquito coil.</title>
        <authorList>
            <person name="Yamashiro T."/>
            <person name="Shiraishi A."/>
            <person name="Satake H."/>
            <person name="Nakayama K."/>
        </authorList>
    </citation>
    <scope>NUCLEOTIDE SEQUENCE</scope>
</reference>
<keyword evidence="1" id="KW-0808">Transferase</keyword>
<protein>
    <submittedName>
        <fullName evidence="1">Beta-D-glucosyl crocetin beta-1,6-glucosyltransferase-like</fullName>
    </submittedName>
</protein>
<accession>A0A699HWI3</accession>